<evidence type="ECO:0000313" key="3">
    <source>
        <dbReference type="Proteomes" id="UP000245119"/>
    </source>
</evidence>
<reference evidence="2 3" key="1">
    <citation type="submission" date="2018-04" db="EMBL/GenBank/DDBJ databases">
        <title>The genome of golden apple snail Pomacea canaliculata provides insight into stress tolerance and invasive adaptation.</title>
        <authorList>
            <person name="Liu C."/>
            <person name="Liu B."/>
            <person name="Ren Y."/>
            <person name="Zhang Y."/>
            <person name="Wang H."/>
            <person name="Li S."/>
            <person name="Jiang F."/>
            <person name="Yin L."/>
            <person name="Zhang G."/>
            <person name="Qian W."/>
            <person name="Fan W."/>
        </authorList>
    </citation>
    <scope>NUCLEOTIDE SEQUENCE [LARGE SCALE GENOMIC DNA]</scope>
    <source>
        <strain evidence="2">SZHN2017</strain>
        <tissue evidence="2">Muscle</tissue>
    </source>
</reference>
<gene>
    <name evidence="2" type="ORF">C0Q70_21042</name>
</gene>
<evidence type="ECO:0000256" key="1">
    <source>
        <dbReference type="SAM" id="MobiDB-lite"/>
    </source>
</evidence>
<organism evidence="2 3">
    <name type="scientific">Pomacea canaliculata</name>
    <name type="common">Golden apple snail</name>
    <dbReference type="NCBI Taxonomy" id="400727"/>
    <lineage>
        <taxon>Eukaryota</taxon>
        <taxon>Metazoa</taxon>
        <taxon>Spiralia</taxon>
        <taxon>Lophotrochozoa</taxon>
        <taxon>Mollusca</taxon>
        <taxon>Gastropoda</taxon>
        <taxon>Caenogastropoda</taxon>
        <taxon>Architaenioglossa</taxon>
        <taxon>Ampullarioidea</taxon>
        <taxon>Ampullariidae</taxon>
        <taxon>Pomacea</taxon>
    </lineage>
</organism>
<sequence>MARTTSTRPASRVGGDGGGVRVMFGGGGGGGGGGGSSGGESGGGGGLLIKDWNCDGLSLVSRLSVSATCHPQTDGTIAIFYFSAGQVGEKRSRKQIAEHKQLNDDHRQP</sequence>
<dbReference type="AlphaFoldDB" id="A0A2T7NBF0"/>
<proteinExistence type="predicted"/>
<feature type="compositionally biased region" description="Basic and acidic residues" evidence="1">
    <location>
        <begin position="95"/>
        <end position="109"/>
    </location>
</feature>
<dbReference type="EMBL" id="PZQS01000014">
    <property type="protein sequence ID" value="PVD18493.1"/>
    <property type="molecule type" value="Genomic_DNA"/>
</dbReference>
<comment type="caution">
    <text evidence="2">The sequence shown here is derived from an EMBL/GenBank/DDBJ whole genome shotgun (WGS) entry which is preliminary data.</text>
</comment>
<feature type="compositionally biased region" description="Gly residues" evidence="1">
    <location>
        <begin position="14"/>
        <end position="45"/>
    </location>
</feature>
<feature type="region of interest" description="Disordered" evidence="1">
    <location>
        <begin position="90"/>
        <end position="109"/>
    </location>
</feature>
<name>A0A2T7NBF0_POMCA</name>
<dbReference type="Proteomes" id="UP000245119">
    <property type="component" value="Linkage Group LG14"/>
</dbReference>
<keyword evidence="3" id="KW-1185">Reference proteome</keyword>
<feature type="region of interest" description="Disordered" evidence="1">
    <location>
        <begin position="1"/>
        <end position="45"/>
    </location>
</feature>
<accession>A0A2T7NBF0</accession>
<evidence type="ECO:0000313" key="2">
    <source>
        <dbReference type="EMBL" id="PVD18493.1"/>
    </source>
</evidence>
<protein>
    <submittedName>
        <fullName evidence="2">Uncharacterized protein</fullName>
    </submittedName>
</protein>